<proteinExistence type="predicted"/>
<dbReference type="AlphaFoldDB" id="A0A0A9BPZ0"/>
<evidence type="ECO:0000313" key="2">
    <source>
        <dbReference type="EMBL" id="JAD66039.1"/>
    </source>
</evidence>
<feature type="region of interest" description="Disordered" evidence="1">
    <location>
        <begin position="1"/>
        <end position="40"/>
    </location>
</feature>
<evidence type="ECO:0000256" key="1">
    <source>
        <dbReference type="SAM" id="MobiDB-lite"/>
    </source>
</evidence>
<reference evidence="2" key="1">
    <citation type="submission" date="2014-09" db="EMBL/GenBank/DDBJ databases">
        <authorList>
            <person name="Magalhaes I.L.F."/>
            <person name="Oliveira U."/>
            <person name="Santos F.R."/>
            <person name="Vidigal T.H.D.A."/>
            <person name="Brescovit A.D."/>
            <person name="Santos A.J."/>
        </authorList>
    </citation>
    <scope>NUCLEOTIDE SEQUENCE</scope>
    <source>
        <tissue evidence="2">Shoot tissue taken approximately 20 cm above the soil surface</tissue>
    </source>
</reference>
<reference evidence="2" key="2">
    <citation type="journal article" date="2015" name="Data Brief">
        <title>Shoot transcriptome of the giant reed, Arundo donax.</title>
        <authorList>
            <person name="Barrero R.A."/>
            <person name="Guerrero F.D."/>
            <person name="Moolhuijzen P."/>
            <person name="Goolsby J.A."/>
            <person name="Tidwell J."/>
            <person name="Bellgard S.E."/>
            <person name="Bellgard M.I."/>
        </authorList>
    </citation>
    <scope>NUCLEOTIDE SEQUENCE</scope>
    <source>
        <tissue evidence="2">Shoot tissue taken approximately 20 cm above the soil surface</tissue>
    </source>
</reference>
<organism evidence="2">
    <name type="scientific">Arundo donax</name>
    <name type="common">Giant reed</name>
    <name type="synonym">Donax arundinaceus</name>
    <dbReference type="NCBI Taxonomy" id="35708"/>
    <lineage>
        <taxon>Eukaryota</taxon>
        <taxon>Viridiplantae</taxon>
        <taxon>Streptophyta</taxon>
        <taxon>Embryophyta</taxon>
        <taxon>Tracheophyta</taxon>
        <taxon>Spermatophyta</taxon>
        <taxon>Magnoliopsida</taxon>
        <taxon>Liliopsida</taxon>
        <taxon>Poales</taxon>
        <taxon>Poaceae</taxon>
        <taxon>PACMAD clade</taxon>
        <taxon>Arundinoideae</taxon>
        <taxon>Arundineae</taxon>
        <taxon>Arundo</taxon>
    </lineage>
</organism>
<protein>
    <submittedName>
        <fullName evidence="2">Uncharacterized protein</fullName>
    </submittedName>
</protein>
<accession>A0A0A9BPZ0</accession>
<name>A0A0A9BPZ0_ARUDO</name>
<feature type="compositionally biased region" description="Polar residues" evidence="1">
    <location>
        <begin position="31"/>
        <end position="40"/>
    </location>
</feature>
<sequence length="40" mass="4819">MPNGELLIEPNAFLKPNRQHQTENYPYWNGKQLNRSVRQH</sequence>
<dbReference type="EMBL" id="GBRH01231856">
    <property type="protein sequence ID" value="JAD66039.1"/>
    <property type="molecule type" value="Transcribed_RNA"/>
</dbReference>